<protein>
    <submittedName>
        <fullName evidence="1">Uncharacterized protein</fullName>
    </submittedName>
</protein>
<name>A0ACB9CVH6_CICIN</name>
<reference evidence="2" key="1">
    <citation type="journal article" date="2022" name="Mol. Ecol. Resour.">
        <title>The genomes of chicory, endive, great burdock and yacon provide insights into Asteraceae palaeo-polyploidization history and plant inulin production.</title>
        <authorList>
            <person name="Fan W."/>
            <person name="Wang S."/>
            <person name="Wang H."/>
            <person name="Wang A."/>
            <person name="Jiang F."/>
            <person name="Liu H."/>
            <person name="Zhao H."/>
            <person name="Xu D."/>
            <person name="Zhang Y."/>
        </authorList>
    </citation>
    <scope>NUCLEOTIDE SEQUENCE [LARGE SCALE GENOMIC DNA]</scope>
    <source>
        <strain evidence="2">cv. Punajuju</strain>
    </source>
</reference>
<accession>A0ACB9CVH6</accession>
<keyword evidence="2" id="KW-1185">Reference proteome</keyword>
<evidence type="ECO:0000313" key="2">
    <source>
        <dbReference type="Proteomes" id="UP001055811"/>
    </source>
</evidence>
<dbReference type="Proteomes" id="UP001055811">
    <property type="component" value="Linkage Group LG05"/>
</dbReference>
<organism evidence="1 2">
    <name type="scientific">Cichorium intybus</name>
    <name type="common">Chicory</name>
    <dbReference type="NCBI Taxonomy" id="13427"/>
    <lineage>
        <taxon>Eukaryota</taxon>
        <taxon>Viridiplantae</taxon>
        <taxon>Streptophyta</taxon>
        <taxon>Embryophyta</taxon>
        <taxon>Tracheophyta</taxon>
        <taxon>Spermatophyta</taxon>
        <taxon>Magnoliopsida</taxon>
        <taxon>eudicotyledons</taxon>
        <taxon>Gunneridae</taxon>
        <taxon>Pentapetalae</taxon>
        <taxon>asterids</taxon>
        <taxon>campanulids</taxon>
        <taxon>Asterales</taxon>
        <taxon>Asteraceae</taxon>
        <taxon>Cichorioideae</taxon>
        <taxon>Cichorieae</taxon>
        <taxon>Cichoriinae</taxon>
        <taxon>Cichorium</taxon>
    </lineage>
</organism>
<comment type="caution">
    <text evidence="1">The sequence shown here is derived from an EMBL/GenBank/DDBJ whole genome shotgun (WGS) entry which is preliminary data.</text>
</comment>
<gene>
    <name evidence="1" type="ORF">L2E82_28358</name>
</gene>
<sequence length="99" mass="11088">MEIEELFWKVSEDGDGSCKRTCAFCSFGTCEMDWVFGLYLYRIGTKYTSIWGYICRGAMGFDWSTDGPGLASGLAIISEVCPGLYRAIPGSGFRMSWNY</sequence>
<dbReference type="EMBL" id="CM042013">
    <property type="protein sequence ID" value="KAI3738329.1"/>
    <property type="molecule type" value="Genomic_DNA"/>
</dbReference>
<proteinExistence type="predicted"/>
<reference evidence="1 2" key="2">
    <citation type="journal article" date="2022" name="Mol. Ecol. Resour.">
        <title>The genomes of chicory, endive, great burdock and yacon provide insights into Asteraceae paleo-polyploidization history and plant inulin production.</title>
        <authorList>
            <person name="Fan W."/>
            <person name="Wang S."/>
            <person name="Wang H."/>
            <person name="Wang A."/>
            <person name="Jiang F."/>
            <person name="Liu H."/>
            <person name="Zhao H."/>
            <person name="Xu D."/>
            <person name="Zhang Y."/>
        </authorList>
    </citation>
    <scope>NUCLEOTIDE SEQUENCE [LARGE SCALE GENOMIC DNA]</scope>
    <source>
        <strain evidence="2">cv. Punajuju</strain>
        <tissue evidence="1">Leaves</tissue>
    </source>
</reference>
<evidence type="ECO:0000313" key="1">
    <source>
        <dbReference type="EMBL" id="KAI3738329.1"/>
    </source>
</evidence>